<reference evidence="4" key="1">
    <citation type="submission" date="2017-09" db="EMBL/GenBank/DDBJ databases">
        <title>Depth-based differentiation of microbial function through sediment-hosted aquifers and enrichment of novel symbionts in the deep terrestrial subsurface.</title>
        <authorList>
            <person name="Probst A.J."/>
            <person name="Ladd B."/>
            <person name="Jarett J.K."/>
            <person name="Geller-Mcgrath D.E."/>
            <person name="Sieber C.M.K."/>
            <person name="Emerson J.B."/>
            <person name="Anantharaman K."/>
            <person name="Thomas B.C."/>
            <person name="Malmstrom R."/>
            <person name="Stieglmeier M."/>
            <person name="Klingl A."/>
            <person name="Woyke T."/>
            <person name="Ryan C.M."/>
            <person name="Banfield J.F."/>
        </authorList>
    </citation>
    <scope>NUCLEOTIDE SEQUENCE [LARGE SCALE GENOMIC DNA]</scope>
</reference>
<feature type="transmembrane region" description="Helical" evidence="2">
    <location>
        <begin position="118"/>
        <end position="136"/>
    </location>
</feature>
<accession>A0A2M6WZ86</accession>
<keyword evidence="2" id="KW-0812">Transmembrane</keyword>
<proteinExistence type="inferred from homology"/>
<comment type="caution">
    <text evidence="3">The sequence shown here is derived from an EMBL/GenBank/DDBJ whole genome shotgun (WGS) entry which is preliminary data.</text>
</comment>
<protein>
    <submittedName>
        <fullName evidence="3">Uncharacterized protein</fullName>
    </submittedName>
</protein>
<sequence length="155" mass="16481">MNAMKVNVSRTGVFWQGLKGGLITAAAVMLDQGSKAASLTAANRYRLPPQLEPSPHYRSGALMLLAAALAAVLFVLASASSRSRQAAGLWLMLGGAAGNLIDYLYRGSIINIITVGRIQLNLADIMVYSGAIWLLTTKRETPITRADGKEPLIPS</sequence>
<evidence type="ECO:0000313" key="4">
    <source>
        <dbReference type="Proteomes" id="UP000230731"/>
    </source>
</evidence>
<gene>
    <name evidence="3" type="ORF">COT71_02685</name>
</gene>
<dbReference type="EMBL" id="PEZP01000032">
    <property type="protein sequence ID" value="PIT98089.1"/>
    <property type="molecule type" value="Genomic_DNA"/>
</dbReference>
<dbReference type="GO" id="GO:0004190">
    <property type="term" value="F:aspartic-type endopeptidase activity"/>
    <property type="evidence" value="ECO:0007669"/>
    <property type="project" value="InterPro"/>
</dbReference>
<evidence type="ECO:0000256" key="1">
    <source>
        <dbReference type="RuleBase" id="RU004181"/>
    </source>
</evidence>
<dbReference type="InterPro" id="IPR001872">
    <property type="entry name" value="Peptidase_A8"/>
</dbReference>
<dbReference type="Pfam" id="PF01252">
    <property type="entry name" value="Peptidase_A8"/>
    <property type="match status" value="1"/>
</dbReference>
<dbReference type="AlphaFoldDB" id="A0A2M6WZ86"/>
<keyword evidence="2" id="KW-1133">Transmembrane helix</keyword>
<feature type="transmembrane region" description="Helical" evidence="2">
    <location>
        <begin position="86"/>
        <end position="106"/>
    </location>
</feature>
<comment type="similarity">
    <text evidence="1">Belongs to the peptidase A8 family.</text>
</comment>
<evidence type="ECO:0000256" key="2">
    <source>
        <dbReference type="SAM" id="Phobius"/>
    </source>
</evidence>
<name>A0A2M6WZ86_9BACT</name>
<dbReference type="PRINTS" id="PR00781">
    <property type="entry name" value="LIPOSIGPTASE"/>
</dbReference>
<dbReference type="Proteomes" id="UP000230731">
    <property type="component" value="Unassembled WGS sequence"/>
</dbReference>
<evidence type="ECO:0000313" key="3">
    <source>
        <dbReference type="EMBL" id="PIT98089.1"/>
    </source>
</evidence>
<keyword evidence="2" id="KW-0472">Membrane</keyword>
<organism evidence="3 4">
    <name type="scientific">Candidatus Andersenbacteria bacterium CG10_big_fil_rev_8_21_14_0_10_54_11</name>
    <dbReference type="NCBI Taxonomy" id="1974485"/>
    <lineage>
        <taxon>Bacteria</taxon>
        <taxon>Candidatus Anderseniibacteriota</taxon>
    </lineage>
</organism>
<dbReference type="GO" id="GO:0006508">
    <property type="term" value="P:proteolysis"/>
    <property type="evidence" value="ECO:0007669"/>
    <property type="project" value="InterPro"/>
</dbReference>
<dbReference type="GO" id="GO:0016020">
    <property type="term" value="C:membrane"/>
    <property type="evidence" value="ECO:0007669"/>
    <property type="project" value="InterPro"/>
</dbReference>
<feature type="transmembrane region" description="Helical" evidence="2">
    <location>
        <begin position="60"/>
        <end position="79"/>
    </location>
</feature>